<reference evidence="3" key="1">
    <citation type="submission" date="2018-06" db="EMBL/GenBank/DDBJ databases">
        <title>Genome assembly of Danube salmon.</title>
        <authorList>
            <person name="Macqueen D.J."/>
            <person name="Gundappa M.K."/>
        </authorList>
    </citation>
    <scope>NUCLEOTIDE SEQUENCE [LARGE SCALE GENOMIC DNA]</scope>
</reference>
<dbReference type="AlphaFoldDB" id="A0A4W5KVM4"/>
<keyword evidence="3" id="KW-1185">Reference proteome</keyword>
<reference evidence="2" key="2">
    <citation type="submission" date="2025-08" db="UniProtKB">
        <authorList>
            <consortium name="Ensembl"/>
        </authorList>
    </citation>
    <scope>IDENTIFICATION</scope>
</reference>
<dbReference type="Proteomes" id="UP000314982">
    <property type="component" value="Unassembled WGS sequence"/>
</dbReference>
<dbReference type="Ensembl" id="ENSHHUT00000016744.1">
    <property type="protein sequence ID" value="ENSHHUP00000016176.1"/>
    <property type="gene ID" value="ENSHHUG00000010057.1"/>
</dbReference>
<proteinExistence type="predicted"/>
<reference evidence="2" key="3">
    <citation type="submission" date="2025-09" db="UniProtKB">
        <authorList>
            <consortium name="Ensembl"/>
        </authorList>
    </citation>
    <scope>IDENTIFICATION</scope>
</reference>
<evidence type="ECO:0000313" key="2">
    <source>
        <dbReference type="Ensembl" id="ENSHHUP00000016176.1"/>
    </source>
</evidence>
<evidence type="ECO:0000313" key="3">
    <source>
        <dbReference type="Proteomes" id="UP000314982"/>
    </source>
</evidence>
<feature type="region of interest" description="Disordered" evidence="1">
    <location>
        <begin position="1"/>
        <end position="22"/>
    </location>
</feature>
<feature type="compositionally biased region" description="Low complexity" evidence="1">
    <location>
        <begin position="10"/>
        <end position="21"/>
    </location>
</feature>
<name>A0A4W5KVM4_9TELE</name>
<protein>
    <submittedName>
        <fullName evidence="2">Uncharacterized protein</fullName>
    </submittedName>
</protein>
<evidence type="ECO:0000256" key="1">
    <source>
        <dbReference type="SAM" id="MobiDB-lite"/>
    </source>
</evidence>
<sequence>SSWEWDYAQSPESPSSPPGSSLHASVNHHLYVQSIVALPSGSYGCLTSRPGSLKNTSKQGESFGISHIGSKIKGVFKSTTMEGAMLPSYGLVEGEDDMVSSVWPLGCSARISYDRTLRK</sequence>
<organism evidence="2 3">
    <name type="scientific">Hucho hucho</name>
    <name type="common">huchen</name>
    <dbReference type="NCBI Taxonomy" id="62062"/>
    <lineage>
        <taxon>Eukaryota</taxon>
        <taxon>Metazoa</taxon>
        <taxon>Chordata</taxon>
        <taxon>Craniata</taxon>
        <taxon>Vertebrata</taxon>
        <taxon>Euteleostomi</taxon>
        <taxon>Actinopterygii</taxon>
        <taxon>Neopterygii</taxon>
        <taxon>Teleostei</taxon>
        <taxon>Protacanthopterygii</taxon>
        <taxon>Salmoniformes</taxon>
        <taxon>Salmonidae</taxon>
        <taxon>Salmoninae</taxon>
        <taxon>Hucho</taxon>
    </lineage>
</organism>
<accession>A0A4W5KVM4</accession>
<dbReference type="STRING" id="62062.ENSHHUP00000016176"/>